<dbReference type="NCBIfam" id="TIGR01814">
    <property type="entry name" value="kynureninase"/>
    <property type="match status" value="1"/>
</dbReference>
<dbReference type="PANTHER" id="PTHR14084">
    <property type="entry name" value="KYNURENINASE"/>
    <property type="match status" value="1"/>
</dbReference>
<evidence type="ECO:0000256" key="2">
    <source>
        <dbReference type="ARBA" id="ARBA00022801"/>
    </source>
</evidence>
<protein>
    <submittedName>
        <fullName evidence="4">Uncharacterized protein</fullName>
    </submittedName>
</protein>
<dbReference type="GO" id="GO:0005737">
    <property type="term" value="C:cytoplasm"/>
    <property type="evidence" value="ECO:0007669"/>
    <property type="project" value="InterPro"/>
</dbReference>
<dbReference type="GO" id="GO:0030170">
    <property type="term" value="F:pyridoxal phosphate binding"/>
    <property type="evidence" value="ECO:0007669"/>
    <property type="project" value="InterPro"/>
</dbReference>
<dbReference type="GO" id="GO:0030429">
    <property type="term" value="F:kynureninase activity"/>
    <property type="evidence" value="ECO:0007669"/>
    <property type="project" value="InterPro"/>
</dbReference>
<dbReference type="InterPro" id="IPR015424">
    <property type="entry name" value="PyrdxlP-dep_Trfase"/>
</dbReference>
<dbReference type="GO" id="GO:0009435">
    <property type="term" value="P:NAD+ biosynthetic process"/>
    <property type="evidence" value="ECO:0007669"/>
    <property type="project" value="InterPro"/>
</dbReference>
<dbReference type="InterPro" id="IPR015422">
    <property type="entry name" value="PyrdxlP-dep_Trfase_small"/>
</dbReference>
<dbReference type="Gene3D" id="3.40.640.10">
    <property type="entry name" value="Type I PLP-dependent aspartate aminotransferase-like (Major domain)"/>
    <property type="match status" value="1"/>
</dbReference>
<dbReference type="SUPFAM" id="SSF53383">
    <property type="entry name" value="PLP-dependent transferases"/>
    <property type="match status" value="1"/>
</dbReference>
<dbReference type="AlphaFoldDB" id="A0A381RYC9"/>
<evidence type="ECO:0000256" key="3">
    <source>
        <dbReference type="ARBA" id="ARBA00022898"/>
    </source>
</evidence>
<gene>
    <name evidence="4" type="ORF">METZ01_LOCUS48973</name>
</gene>
<evidence type="ECO:0000256" key="1">
    <source>
        <dbReference type="ARBA" id="ARBA00022642"/>
    </source>
</evidence>
<evidence type="ECO:0000313" key="4">
    <source>
        <dbReference type="EMBL" id="SUZ96119.1"/>
    </source>
</evidence>
<dbReference type="Pfam" id="PF22580">
    <property type="entry name" value="KYNU_C"/>
    <property type="match status" value="1"/>
</dbReference>
<dbReference type="GO" id="GO:0019441">
    <property type="term" value="P:L-tryptophan catabolic process to kynurenine"/>
    <property type="evidence" value="ECO:0007669"/>
    <property type="project" value="TreeGrafter"/>
</dbReference>
<accession>A0A381RYC9</accession>
<keyword evidence="2" id="KW-0378">Hydrolase</keyword>
<dbReference type="InterPro" id="IPR015421">
    <property type="entry name" value="PyrdxlP-dep_Trfase_major"/>
</dbReference>
<keyword evidence="3" id="KW-0663">Pyridoxal phosphate</keyword>
<dbReference type="GO" id="GO:0043420">
    <property type="term" value="P:anthranilate metabolic process"/>
    <property type="evidence" value="ECO:0007669"/>
    <property type="project" value="TreeGrafter"/>
</dbReference>
<dbReference type="EMBL" id="UINC01002384">
    <property type="protein sequence ID" value="SUZ96119.1"/>
    <property type="molecule type" value="Genomic_DNA"/>
</dbReference>
<dbReference type="HAMAP" id="MF_01970">
    <property type="entry name" value="Kynureninase"/>
    <property type="match status" value="1"/>
</dbReference>
<dbReference type="FunFam" id="3.40.640.10:FF:000031">
    <property type="entry name" value="Kynureninase"/>
    <property type="match status" value="1"/>
</dbReference>
<dbReference type="InterPro" id="IPR010111">
    <property type="entry name" value="Kynureninase"/>
</dbReference>
<reference evidence="4" key="1">
    <citation type="submission" date="2018-05" db="EMBL/GenBank/DDBJ databases">
        <authorList>
            <person name="Lanie J.A."/>
            <person name="Ng W.-L."/>
            <person name="Kazmierczak K.M."/>
            <person name="Andrzejewski T.M."/>
            <person name="Davidsen T.M."/>
            <person name="Wayne K.J."/>
            <person name="Tettelin H."/>
            <person name="Glass J.I."/>
            <person name="Rusch D."/>
            <person name="Podicherti R."/>
            <person name="Tsui H.-C.T."/>
            <person name="Winkler M.E."/>
        </authorList>
    </citation>
    <scope>NUCLEOTIDE SEQUENCE</scope>
</reference>
<dbReference type="Gene3D" id="3.90.1150.10">
    <property type="entry name" value="Aspartate Aminotransferase, domain 1"/>
    <property type="match status" value="1"/>
</dbReference>
<proteinExistence type="inferred from homology"/>
<dbReference type="PANTHER" id="PTHR14084:SF0">
    <property type="entry name" value="KYNURENINASE"/>
    <property type="match status" value="1"/>
</dbReference>
<dbReference type="PIRSF" id="PIRSF038800">
    <property type="entry name" value="KYNU"/>
    <property type="match status" value="1"/>
</dbReference>
<keyword evidence="1" id="KW-0662">Pyridine nucleotide biosynthesis</keyword>
<organism evidence="4">
    <name type="scientific">marine metagenome</name>
    <dbReference type="NCBI Taxonomy" id="408172"/>
    <lineage>
        <taxon>unclassified sequences</taxon>
        <taxon>metagenomes</taxon>
        <taxon>ecological metagenomes</taxon>
    </lineage>
</organism>
<sequence>MDQSDPLRSYRGKFHYPKNKNGNEVLYLCSNSLGLQPKTAKAFVEKELNVWEKDGVLGQHGRWEKFHERLIHPSARLVGAKPSEVVVMNALTVNIHLLLISFYQPTKTRNKIMIEKGAFPSDQYAVESQIKLHGFNPKECLVELTPRNGEKILRTDDILKTIDENADELCTILLGGVNYYTGQAFDMKAITEAGKSVGAFVGFDLAHAAGNLLLKLHEWNVDFAAWCTYKYLCAGPGAPSGIFIHERHHDWDGSRLAGWWGQNKQTRFEMGPEFDPIQTAEGWQISNSPVMGMTTLLASMEIFEEVGMTESRKKGETLTGFLEFLINEKLPEVFIITPEDRGCQLSLVISGGKSIFEAITKKGVVCDWREPDVIRVAPHPLYNTYYDIYNFVELLKYSL</sequence>
<name>A0A381RYC9_9ZZZZ</name>